<accession>E3NB07</accession>
<gene>
    <name evidence="2" type="ORF">CRE_06094</name>
</gene>
<evidence type="ECO:0000256" key="1">
    <source>
        <dbReference type="SAM" id="Phobius"/>
    </source>
</evidence>
<keyword evidence="1" id="KW-0472">Membrane</keyword>
<dbReference type="Proteomes" id="UP000008281">
    <property type="component" value="Unassembled WGS sequence"/>
</dbReference>
<protein>
    <submittedName>
        <fullName evidence="2">Uncharacterized protein</fullName>
    </submittedName>
</protein>
<dbReference type="EMBL" id="DS268580">
    <property type="protein sequence ID" value="EFO91719.1"/>
    <property type="molecule type" value="Genomic_DNA"/>
</dbReference>
<evidence type="ECO:0000313" key="3">
    <source>
        <dbReference type="Proteomes" id="UP000008281"/>
    </source>
</evidence>
<dbReference type="OrthoDB" id="5807521at2759"/>
<feature type="transmembrane region" description="Helical" evidence="1">
    <location>
        <begin position="263"/>
        <end position="287"/>
    </location>
</feature>
<sequence length="310" mass="35534">MPPETFDPIPVTYQNIRGVSFYINFEYKLNWVTPMTIVDLLLNIIGTLIFIQIPIFYLKNKQKIKKNGLRLDVFQSFLLMQIWNISMLIGKFLMFRLPFTGIFTDYCAASSTEIYSVFLSLDTLFLSIIYIIMIYYLLPPFIIFPILASTPHLVTEGLCQQMPQPSPFGAVLLISRFNLDHKVETAFVTLGFTAIVTFTIIGLNISMFWKICKRKKLPAAGQSKSIQNQKVSKTLTGTMIIMLIPLIIYLLSAASEFIPNDDFNFIMFFGAIAGDIRVHIVTCYFYFTHPVFKKQGMTRKVDVTQRVTVN</sequence>
<dbReference type="FunCoup" id="E3NB07">
    <property type="interactions" value="3"/>
</dbReference>
<dbReference type="InParanoid" id="E3NB07"/>
<keyword evidence="1" id="KW-1133">Transmembrane helix</keyword>
<dbReference type="Pfam" id="PF10322">
    <property type="entry name" value="7TM_GPCR_Sru"/>
    <property type="match status" value="1"/>
</dbReference>
<feature type="transmembrane region" description="Helical" evidence="1">
    <location>
        <begin position="40"/>
        <end position="58"/>
    </location>
</feature>
<proteinExistence type="predicted"/>
<keyword evidence="1" id="KW-0812">Transmembrane</keyword>
<name>E3NB07_CAERE</name>
<feature type="transmembrane region" description="Helical" evidence="1">
    <location>
        <begin position="128"/>
        <end position="148"/>
    </location>
</feature>
<feature type="transmembrane region" description="Helical" evidence="1">
    <location>
        <begin position="186"/>
        <end position="209"/>
    </location>
</feature>
<feature type="transmembrane region" description="Helical" evidence="1">
    <location>
        <begin position="230"/>
        <end position="251"/>
    </location>
</feature>
<dbReference type="PANTHER" id="PTHR47516:SF2">
    <property type="entry name" value="SERPENTINE RECEPTOR CLASS GAMMA"/>
    <property type="match status" value="1"/>
</dbReference>
<keyword evidence="3" id="KW-1185">Reference proteome</keyword>
<dbReference type="PANTHER" id="PTHR47516">
    <property type="entry name" value="SERPENTINE RECEPTOR, CLASS U-RELATED"/>
    <property type="match status" value="1"/>
</dbReference>
<dbReference type="AlphaFoldDB" id="E3NB07"/>
<organism evidence="3">
    <name type="scientific">Caenorhabditis remanei</name>
    <name type="common">Caenorhabditis vulgaris</name>
    <dbReference type="NCBI Taxonomy" id="31234"/>
    <lineage>
        <taxon>Eukaryota</taxon>
        <taxon>Metazoa</taxon>
        <taxon>Ecdysozoa</taxon>
        <taxon>Nematoda</taxon>
        <taxon>Chromadorea</taxon>
        <taxon>Rhabditida</taxon>
        <taxon>Rhabditina</taxon>
        <taxon>Rhabditomorpha</taxon>
        <taxon>Rhabditoidea</taxon>
        <taxon>Rhabditidae</taxon>
        <taxon>Peloderinae</taxon>
        <taxon>Caenorhabditis</taxon>
    </lineage>
</organism>
<reference evidence="2" key="1">
    <citation type="submission" date="2007-07" db="EMBL/GenBank/DDBJ databases">
        <title>PCAP assembly of the Caenorhabditis remanei genome.</title>
        <authorList>
            <consortium name="The Caenorhabditis remanei Sequencing Consortium"/>
            <person name="Wilson R.K."/>
        </authorList>
    </citation>
    <scope>NUCLEOTIDE SEQUENCE [LARGE SCALE GENOMIC DNA]</scope>
    <source>
        <strain evidence="2">PB4641</strain>
    </source>
</reference>
<dbReference type="HOGENOM" id="CLU_049496_1_0_1"/>
<dbReference type="InterPro" id="IPR003839">
    <property type="entry name" value="7TM_GPCR_serpentine_rcpt_Sru"/>
</dbReference>
<evidence type="ECO:0000313" key="2">
    <source>
        <dbReference type="EMBL" id="EFO91719.1"/>
    </source>
</evidence>